<dbReference type="AlphaFoldDB" id="A0A182QDF8"/>
<proteinExistence type="predicted"/>
<accession>A0A182QDF8</accession>
<reference evidence="2" key="1">
    <citation type="submission" date="2014-01" db="EMBL/GenBank/DDBJ databases">
        <title>The Genome Sequence of Anopheles farauti FAR1 (V2).</title>
        <authorList>
            <consortium name="The Broad Institute Genomics Platform"/>
            <person name="Neafsey D.E."/>
            <person name="Besansky N."/>
            <person name="Howell P."/>
            <person name="Walton C."/>
            <person name="Young S.K."/>
            <person name="Zeng Q."/>
            <person name="Gargeya S."/>
            <person name="Fitzgerald M."/>
            <person name="Haas B."/>
            <person name="Abouelleil A."/>
            <person name="Allen A.W."/>
            <person name="Alvarado L."/>
            <person name="Arachchi H.M."/>
            <person name="Berlin A.M."/>
            <person name="Chapman S.B."/>
            <person name="Gainer-Dewar J."/>
            <person name="Goldberg J."/>
            <person name="Griggs A."/>
            <person name="Gujja S."/>
            <person name="Hansen M."/>
            <person name="Howarth C."/>
            <person name="Imamovic A."/>
            <person name="Ireland A."/>
            <person name="Larimer J."/>
            <person name="McCowan C."/>
            <person name="Murphy C."/>
            <person name="Pearson M."/>
            <person name="Poon T.W."/>
            <person name="Priest M."/>
            <person name="Roberts A."/>
            <person name="Saif S."/>
            <person name="Shea T."/>
            <person name="Sisk P."/>
            <person name="Sykes S."/>
            <person name="Wortman J."/>
            <person name="Nusbaum C."/>
            <person name="Birren B."/>
        </authorList>
    </citation>
    <scope>NUCLEOTIDE SEQUENCE [LARGE SCALE GENOMIC DNA]</scope>
    <source>
        <strain evidence="2">FAR1</strain>
    </source>
</reference>
<dbReference type="VEuPathDB" id="VectorBase:AFAF007954"/>
<evidence type="ECO:0000313" key="1">
    <source>
        <dbReference type="EnsemblMetazoa" id="AFAF007954-PA"/>
    </source>
</evidence>
<protein>
    <submittedName>
        <fullName evidence="1">Uncharacterized protein</fullName>
    </submittedName>
</protein>
<sequence length="126" mass="14692">MNGPQHKQQGDGDDHTLMVTMIVPVLNSFVIHPTGDIRPKRNGRSGGWVYTRRPATVGNMTPGWLHRIQHNVDRAGIYVGEHHEYMTVRWSTFRGIRRQHWFDGWATHSGGYDERQHGAYRFHYEN</sequence>
<organism evidence="1 2">
    <name type="scientific">Anopheles farauti</name>
    <dbReference type="NCBI Taxonomy" id="69004"/>
    <lineage>
        <taxon>Eukaryota</taxon>
        <taxon>Metazoa</taxon>
        <taxon>Ecdysozoa</taxon>
        <taxon>Arthropoda</taxon>
        <taxon>Hexapoda</taxon>
        <taxon>Insecta</taxon>
        <taxon>Pterygota</taxon>
        <taxon>Neoptera</taxon>
        <taxon>Endopterygota</taxon>
        <taxon>Diptera</taxon>
        <taxon>Nematocera</taxon>
        <taxon>Culicoidea</taxon>
        <taxon>Culicidae</taxon>
        <taxon>Anophelinae</taxon>
        <taxon>Anopheles</taxon>
    </lineage>
</organism>
<dbReference type="EnsemblMetazoa" id="AFAF007954-RA">
    <property type="protein sequence ID" value="AFAF007954-PA"/>
    <property type="gene ID" value="AFAF007954"/>
</dbReference>
<evidence type="ECO:0000313" key="2">
    <source>
        <dbReference type="Proteomes" id="UP000075886"/>
    </source>
</evidence>
<dbReference type="Proteomes" id="UP000075886">
    <property type="component" value="Unassembled WGS sequence"/>
</dbReference>
<keyword evidence="2" id="KW-1185">Reference proteome</keyword>
<reference evidence="1" key="2">
    <citation type="submission" date="2020-05" db="UniProtKB">
        <authorList>
            <consortium name="EnsemblMetazoa"/>
        </authorList>
    </citation>
    <scope>IDENTIFICATION</scope>
    <source>
        <strain evidence="1">FAR1</strain>
    </source>
</reference>
<dbReference type="EMBL" id="AXCN02001628">
    <property type="status" value="NOT_ANNOTATED_CDS"/>
    <property type="molecule type" value="Genomic_DNA"/>
</dbReference>
<name>A0A182QDF8_9DIPT</name>